<organism evidence="1 2">
    <name type="scientific">Paenibacillus thiaminolyticus</name>
    <name type="common">Bacillus thiaminolyticus</name>
    <dbReference type="NCBI Taxonomy" id="49283"/>
    <lineage>
        <taxon>Bacteria</taxon>
        <taxon>Bacillati</taxon>
        <taxon>Bacillota</taxon>
        <taxon>Bacilli</taxon>
        <taxon>Bacillales</taxon>
        <taxon>Paenibacillaceae</taxon>
        <taxon>Paenibacillus</taxon>
    </lineage>
</organism>
<protein>
    <submittedName>
        <fullName evidence="1">Uncharacterized protein</fullName>
    </submittedName>
</protein>
<dbReference type="EMBL" id="CP041405">
    <property type="protein sequence ID" value="QDM46491.1"/>
    <property type="molecule type" value="Genomic_DNA"/>
</dbReference>
<evidence type="ECO:0000313" key="1">
    <source>
        <dbReference type="EMBL" id="QDM46491.1"/>
    </source>
</evidence>
<proteinExistence type="predicted"/>
<dbReference type="Proteomes" id="UP000315377">
    <property type="component" value="Chromosome"/>
</dbReference>
<accession>A0AAP9J2V3</accession>
<reference evidence="1 2" key="1">
    <citation type="submission" date="2019-07" db="EMBL/GenBank/DDBJ databases">
        <title>Paenibacillus thiaminolyticus NRRL B-4156.</title>
        <authorList>
            <person name="Hehnly C."/>
            <person name="Zhang L."/>
        </authorList>
    </citation>
    <scope>NUCLEOTIDE SEQUENCE [LARGE SCALE GENOMIC DNA]</scope>
    <source>
        <strain evidence="1 2">NRRL B-4156</strain>
    </source>
</reference>
<evidence type="ECO:0000313" key="2">
    <source>
        <dbReference type="Proteomes" id="UP000315377"/>
    </source>
</evidence>
<dbReference type="AlphaFoldDB" id="A0AAP9J2V3"/>
<name>A0AAP9J2V3_PANTH</name>
<sequence>MDALRGTGASMDRAYVLYGYYGGGYPGYYPGNYGGGYYPGYYPIRLRPAVQSVDSATDCADGLGAAAVLLIR</sequence>
<gene>
    <name evidence="1" type="ORF">FLT43_25835</name>
</gene>